<gene>
    <name evidence="1" type="ORF">MICAC_210003</name>
</gene>
<evidence type="ECO:0000313" key="1">
    <source>
        <dbReference type="EMBL" id="CCI01475.1"/>
    </source>
</evidence>
<proteinExistence type="predicted"/>
<comment type="caution">
    <text evidence="1">The sequence shown here is derived from an EMBL/GenBank/DDBJ whole genome shotgun (WGS) entry which is preliminary data.</text>
</comment>
<accession>I4G0L4</accession>
<dbReference type="Proteomes" id="UP000003480">
    <property type="component" value="Unassembled WGS sequence"/>
</dbReference>
<protein>
    <submittedName>
        <fullName evidence="1">Uncharacterized protein</fullName>
    </submittedName>
</protein>
<reference evidence="1 2" key="1">
    <citation type="submission" date="2012-04" db="EMBL/GenBank/DDBJ databases">
        <authorList>
            <person name="Genoscope - CEA"/>
        </authorList>
    </citation>
    <scope>NUCLEOTIDE SEQUENCE [LARGE SCALE GENOMIC DNA]</scope>
    <source>
        <strain evidence="1 2">9443</strain>
    </source>
</reference>
<dbReference type="AlphaFoldDB" id="I4G0L4"/>
<dbReference type="HOGENOM" id="CLU_189775_1_0_3"/>
<name>I4G0L4_MICAE</name>
<evidence type="ECO:0000313" key="2">
    <source>
        <dbReference type="Proteomes" id="UP000003480"/>
    </source>
</evidence>
<sequence length="55" mass="6353">MTPPEIEELNQHLQAVAEILFRNTPPENRQNFESIERTLRQQILTSVAPTLGSFF</sequence>
<dbReference type="EMBL" id="CAIJ01000124">
    <property type="protein sequence ID" value="CCI01475.1"/>
    <property type="molecule type" value="Genomic_DNA"/>
</dbReference>
<organism evidence="1 2">
    <name type="scientific">Microcystis aeruginosa PCC 9443</name>
    <dbReference type="NCBI Taxonomy" id="1160281"/>
    <lineage>
        <taxon>Bacteria</taxon>
        <taxon>Bacillati</taxon>
        <taxon>Cyanobacteriota</taxon>
        <taxon>Cyanophyceae</taxon>
        <taxon>Oscillatoriophycideae</taxon>
        <taxon>Chroococcales</taxon>
        <taxon>Microcystaceae</taxon>
        <taxon>Microcystis</taxon>
    </lineage>
</organism>